<evidence type="ECO:0000313" key="6">
    <source>
        <dbReference type="EMBL" id="KAG6416893.1"/>
    </source>
</evidence>
<dbReference type="Proteomes" id="UP000298416">
    <property type="component" value="Unassembled WGS sequence"/>
</dbReference>
<feature type="domain" description="Bifunctional inhibitor/plant lipid transfer protein/seed storage helical" evidence="5">
    <location>
        <begin position="28"/>
        <end position="107"/>
    </location>
</feature>
<dbReference type="InterPro" id="IPR036312">
    <property type="entry name" value="Bifun_inhib/LTP/seed_sf"/>
</dbReference>
<dbReference type="InterPro" id="IPR000528">
    <property type="entry name" value="Plant_nsLTP"/>
</dbReference>
<sequence>MKPLILLFTLALALALSKPITASRDKGCRDVFNNFSHCASYIQGLGNKPTRTCCQSVTNLNVIAKHEMGGSVRICKCIESFASYRHHRFVAARIKDLPHKCNTHLSFHISEHMNCNRAV</sequence>
<keyword evidence="4" id="KW-0732">Signal</keyword>
<dbReference type="Pfam" id="PF00234">
    <property type="entry name" value="Tryp_alpha_amyl"/>
    <property type="match status" value="1"/>
</dbReference>
<dbReference type="SUPFAM" id="SSF47699">
    <property type="entry name" value="Bifunctional inhibitor/lipid-transfer protein/seed storage 2S albumin"/>
    <property type="match status" value="1"/>
</dbReference>
<dbReference type="AlphaFoldDB" id="A0A8X8ZU16"/>
<reference evidence="6" key="1">
    <citation type="submission" date="2018-01" db="EMBL/GenBank/DDBJ databases">
        <authorList>
            <person name="Mao J.F."/>
        </authorList>
    </citation>
    <scope>NUCLEOTIDE SEQUENCE</scope>
    <source>
        <strain evidence="6">Huo1</strain>
        <tissue evidence="6">Leaf</tissue>
    </source>
</reference>
<dbReference type="GO" id="GO:0006869">
    <property type="term" value="P:lipid transport"/>
    <property type="evidence" value="ECO:0007669"/>
    <property type="project" value="InterPro"/>
</dbReference>
<evidence type="ECO:0000313" key="7">
    <source>
        <dbReference type="Proteomes" id="UP000298416"/>
    </source>
</evidence>
<dbReference type="InterPro" id="IPR016140">
    <property type="entry name" value="Bifunc_inhib/LTP/seed_store"/>
</dbReference>
<dbReference type="GO" id="GO:0008289">
    <property type="term" value="F:lipid binding"/>
    <property type="evidence" value="ECO:0007669"/>
    <property type="project" value="UniProtKB-KW"/>
</dbReference>
<feature type="chain" id="PRO_5036480995" description="Bifunctional inhibitor/plant lipid transfer protein/seed storage helical domain-containing protein" evidence="4">
    <location>
        <begin position="23"/>
        <end position="119"/>
    </location>
</feature>
<dbReference type="Gene3D" id="1.10.110.10">
    <property type="entry name" value="Plant lipid-transfer and hydrophobic proteins"/>
    <property type="match status" value="1"/>
</dbReference>
<comment type="similarity">
    <text evidence="1">Belongs to the plant LTP family.</text>
</comment>
<protein>
    <recommendedName>
        <fullName evidence="5">Bifunctional inhibitor/plant lipid transfer protein/seed storage helical domain-containing protein</fullName>
    </recommendedName>
</protein>
<name>A0A8X8ZU16_SALSN</name>
<evidence type="ECO:0000256" key="4">
    <source>
        <dbReference type="SAM" id="SignalP"/>
    </source>
</evidence>
<keyword evidence="2" id="KW-0813">Transport</keyword>
<evidence type="ECO:0000256" key="1">
    <source>
        <dbReference type="ARBA" id="ARBA00009748"/>
    </source>
</evidence>
<reference evidence="6" key="2">
    <citation type="submission" date="2020-08" db="EMBL/GenBank/DDBJ databases">
        <title>Plant Genome Project.</title>
        <authorList>
            <person name="Zhang R.-G."/>
        </authorList>
    </citation>
    <scope>NUCLEOTIDE SEQUENCE</scope>
    <source>
        <strain evidence="6">Huo1</strain>
        <tissue evidence="6">Leaf</tissue>
    </source>
</reference>
<dbReference type="PRINTS" id="PR00382">
    <property type="entry name" value="LIPIDTRNSFER"/>
</dbReference>
<feature type="signal peptide" evidence="4">
    <location>
        <begin position="1"/>
        <end position="22"/>
    </location>
</feature>
<dbReference type="EMBL" id="PNBA02000008">
    <property type="protein sequence ID" value="KAG6416893.1"/>
    <property type="molecule type" value="Genomic_DNA"/>
</dbReference>
<keyword evidence="3" id="KW-0446">Lipid-binding</keyword>
<comment type="caution">
    <text evidence="6">The sequence shown here is derived from an EMBL/GenBank/DDBJ whole genome shotgun (WGS) entry which is preliminary data.</text>
</comment>
<evidence type="ECO:0000256" key="3">
    <source>
        <dbReference type="ARBA" id="ARBA00023121"/>
    </source>
</evidence>
<dbReference type="OrthoDB" id="1876592at2759"/>
<keyword evidence="7" id="KW-1185">Reference proteome</keyword>
<accession>A0A8X8ZU16</accession>
<gene>
    <name evidence="6" type="ORF">SASPL_124334</name>
</gene>
<dbReference type="PANTHER" id="PTHR33076">
    <property type="entry name" value="NON-SPECIFIC LIPID-TRANSFER PROTEIN 2-RELATED"/>
    <property type="match status" value="1"/>
</dbReference>
<organism evidence="6">
    <name type="scientific">Salvia splendens</name>
    <name type="common">Scarlet sage</name>
    <dbReference type="NCBI Taxonomy" id="180675"/>
    <lineage>
        <taxon>Eukaryota</taxon>
        <taxon>Viridiplantae</taxon>
        <taxon>Streptophyta</taxon>
        <taxon>Embryophyta</taxon>
        <taxon>Tracheophyta</taxon>
        <taxon>Spermatophyta</taxon>
        <taxon>Magnoliopsida</taxon>
        <taxon>eudicotyledons</taxon>
        <taxon>Gunneridae</taxon>
        <taxon>Pentapetalae</taxon>
        <taxon>asterids</taxon>
        <taxon>lamiids</taxon>
        <taxon>Lamiales</taxon>
        <taxon>Lamiaceae</taxon>
        <taxon>Nepetoideae</taxon>
        <taxon>Mentheae</taxon>
        <taxon>Salviinae</taxon>
        <taxon>Salvia</taxon>
        <taxon>Salvia subgen. Calosphace</taxon>
        <taxon>core Calosphace</taxon>
    </lineage>
</organism>
<proteinExistence type="inferred from homology"/>
<evidence type="ECO:0000256" key="2">
    <source>
        <dbReference type="ARBA" id="ARBA00022448"/>
    </source>
</evidence>
<evidence type="ECO:0000259" key="5">
    <source>
        <dbReference type="Pfam" id="PF00234"/>
    </source>
</evidence>